<name>F1YIB1_9ACTN</name>
<dbReference type="Gene3D" id="3.10.450.50">
    <property type="match status" value="1"/>
</dbReference>
<dbReference type="InterPro" id="IPR037401">
    <property type="entry name" value="SnoaL-like"/>
</dbReference>
<organism evidence="2 3">
    <name type="scientific">Gordonia neofelifaecis NRRL B-59395</name>
    <dbReference type="NCBI Taxonomy" id="644548"/>
    <lineage>
        <taxon>Bacteria</taxon>
        <taxon>Bacillati</taxon>
        <taxon>Actinomycetota</taxon>
        <taxon>Actinomycetes</taxon>
        <taxon>Mycobacteriales</taxon>
        <taxon>Gordoniaceae</taxon>
        <taxon>Gordonia</taxon>
    </lineage>
</organism>
<evidence type="ECO:0000313" key="2">
    <source>
        <dbReference type="EMBL" id="EGD55665.1"/>
    </source>
</evidence>
<accession>F1YIB1</accession>
<dbReference type="OrthoDB" id="7605094at2"/>
<sequence>MTVGHWAISNLIAMYAERIDSGDFAGVGELFADARITSDAGSEVTGADQVRAMYERWTRRYPDDRYPDTGTPRTKHLTTNLRIEVDEAAGEGTCHSYFTVLQSTPELPLQPIITGRYRDTFRRDGDVWRFASRHMITDYLGDLSGHLMESLTEQ</sequence>
<gene>
    <name evidence="2" type="ORF">SCNU_08128</name>
</gene>
<evidence type="ECO:0000259" key="1">
    <source>
        <dbReference type="Pfam" id="PF13577"/>
    </source>
</evidence>
<dbReference type="Proteomes" id="UP000035065">
    <property type="component" value="Unassembled WGS sequence"/>
</dbReference>
<dbReference type="InterPro" id="IPR032710">
    <property type="entry name" value="NTF2-like_dom_sf"/>
</dbReference>
<dbReference type="eggNOG" id="COG5517">
    <property type="taxonomic scope" value="Bacteria"/>
</dbReference>
<protein>
    <recommendedName>
        <fullName evidence="1">SnoaL-like domain-containing protein</fullName>
    </recommendedName>
</protein>
<keyword evidence="3" id="KW-1185">Reference proteome</keyword>
<dbReference type="Pfam" id="PF13577">
    <property type="entry name" value="SnoaL_4"/>
    <property type="match status" value="1"/>
</dbReference>
<evidence type="ECO:0000313" key="3">
    <source>
        <dbReference type="Proteomes" id="UP000035065"/>
    </source>
</evidence>
<feature type="domain" description="SnoaL-like" evidence="1">
    <location>
        <begin position="6"/>
        <end position="134"/>
    </location>
</feature>
<dbReference type="SUPFAM" id="SSF54427">
    <property type="entry name" value="NTF2-like"/>
    <property type="match status" value="1"/>
</dbReference>
<dbReference type="EMBL" id="AEUD01000005">
    <property type="protein sequence ID" value="EGD55665.1"/>
    <property type="molecule type" value="Genomic_DNA"/>
</dbReference>
<dbReference type="CDD" id="cd00531">
    <property type="entry name" value="NTF2_like"/>
    <property type="match status" value="1"/>
</dbReference>
<dbReference type="STRING" id="644548.SCNU_08128"/>
<dbReference type="RefSeq" id="WP_009678863.1">
    <property type="nucleotide sequence ID" value="NZ_AEUD01000005.1"/>
</dbReference>
<dbReference type="AlphaFoldDB" id="F1YIB1"/>
<reference evidence="2 3" key="1">
    <citation type="journal article" date="2011" name="J. Bacteriol.">
        <title>Draft Genome Sequence of Gordonia neofelifaecis NRRL B-59395, a Cholesterol-Degrading Actinomycete.</title>
        <authorList>
            <person name="Ge F."/>
            <person name="Li W."/>
            <person name="Chen G."/>
            <person name="Liu Y."/>
            <person name="Zhang G."/>
            <person name="Yong B."/>
            <person name="Wang Q."/>
            <person name="Wang N."/>
            <person name="Huang Z."/>
            <person name="Li W."/>
            <person name="Wang J."/>
            <person name="Wu C."/>
            <person name="Xie Q."/>
            <person name="Liu G."/>
        </authorList>
    </citation>
    <scope>NUCLEOTIDE SEQUENCE [LARGE SCALE GENOMIC DNA]</scope>
    <source>
        <strain evidence="2 3">NRRL B-59395</strain>
    </source>
</reference>
<proteinExistence type="predicted"/>
<comment type="caution">
    <text evidence="2">The sequence shown here is derived from an EMBL/GenBank/DDBJ whole genome shotgun (WGS) entry which is preliminary data.</text>
</comment>